<dbReference type="Proteomes" id="UP000036908">
    <property type="component" value="Unassembled WGS sequence"/>
</dbReference>
<reference evidence="2" key="1">
    <citation type="submission" date="2014-11" db="EMBL/GenBank/DDBJ databases">
        <title>Genome sequencing of Roseivirga sp. D-25.</title>
        <authorList>
            <person name="Selvaratnam C."/>
            <person name="Thevarajoo S."/>
            <person name="Goh K.M."/>
            <person name="Eee R."/>
            <person name="Chan K.-G."/>
            <person name="Chong C.S."/>
        </authorList>
    </citation>
    <scope>NUCLEOTIDE SEQUENCE [LARGE SCALE GENOMIC DNA]</scope>
    <source>
        <strain evidence="2">D-25</strain>
    </source>
</reference>
<dbReference type="InterPro" id="IPR036390">
    <property type="entry name" value="WH_DNA-bd_sf"/>
</dbReference>
<dbReference type="RefSeq" id="WP_053224524.1">
    <property type="nucleotide sequence ID" value="NZ_JSVA01000017.1"/>
</dbReference>
<proteinExistence type="predicted"/>
<dbReference type="OrthoDB" id="982265at2"/>
<protein>
    <submittedName>
        <fullName evidence="1">PadR family transcriptional regulator</fullName>
    </submittedName>
</protein>
<dbReference type="InterPro" id="IPR036388">
    <property type="entry name" value="WH-like_DNA-bd_sf"/>
</dbReference>
<sequence>MRGTHLGEFEELVLLAVAALNDNAYAVVVKSEIEEKADRKVNISAIHTALYRLEEKGFLESSVGGATKTRGGKSKRFFKVTAYGFKSLREAQSLRQSFWSIIPQLSTQE</sequence>
<name>A0A0L8AHX6_9BACT</name>
<evidence type="ECO:0000313" key="2">
    <source>
        <dbReference type="Proteomes" id="UP000036908"/>
    </source>
</evidence>
<accession>A0A0L8AHX6</accession>
<gene>
    <name evidence="1" type="ORF">OB69_14830</name>
</gene>
<dbReference type="Gene3D" id="1.10.10.10">
    <property type="entry name" value="Winged helix-like DNA-binding domain superfamily/Winged helix DNA-binding domain"/>
    <property type="match status" value="1"/>
</dbReference>
<dbReference type="SUPFAM" id="SSF46785">
    <property type="entry name" value="Winged helix' DNA-binding domain"/>
    <property type="match status" value="1"/>
</dbReference>
<evidence type="ECO:0000313" key="1">
    <source>
        <dbReference type="EMBL" id="KOF01999.1"/>
    </source>
</evidence>
<comment type="caution">
    <text evidence="1">The sequence shown here is derived from an EMBL/GenBank/DDBJ whole genome shotgun (WGS) entry which is preliminary data.</text>
</comment>
<dbReference type="EMBL" id="JSVA01000017">
    <property type="protein sequence ID" value="KOF01999.1"/>
    <property type="molecule type" value="Genomic_DNA"/>
</dbReference>
<dbReference type="AlphaFoldDB" id="A0A0L8AHX6"/>
<dbReference type="PATRIC" id="fig|1566026.4.peg.1279"/>
<keyword evidence="2" id="KW-1185">Reference proteome</keyword>
<organism evidence="1 2">
    <name type="scientific">Roseivirga seohaensis subsp. aquiponti</name>
    <dbReference type="NCBI Taxonomy" id="1566026"/>
    <lineage>
        <taxon>Bacteria</taxon>
        <taxon>Pseudomonadati</taxon>
        <taxon>Bacteroidota</taxon>
        <taxon>Cytophagia</taxon>
        <taxon>Cytophagales</taxon>
        <taxon>Roseivirgaceae</taxon>
        <taxon>Roseivirga</taxon>
    </lineage>
</organism>